<organism evidence="2 3">
    <name type="scientific">endosymbiont of Tevnia jerichonana</name>
    <name type="common">vent Tica</name>
    <dbReference type="NCBI Taxonomy" id="1049564"/>
    <lineage>
        <taxon>Bacteria</taxon>
        <taxon>Pseudomonadati</taxon>
        <taxon>Pseudomonadota</taxon>
        <taxon>Gammaproteobacteria</taxon>
        <taxon>sulfur-oxidizing symbionts</taxon>
    </lineage>
</organism>
<dbReference type="AlphaFoldDB" id="G2FE96"/>
<gene>
    <name evidence="2" type="ORF">TevJSym_ah00450</name>
</gene>
<comment type="caution">
    <text evidence="2">The sequence shown here is derived from an EMBL/GenBank/DDBJ whole genome shotgun (WGS) entry which is preliminary data.</text>
</comment>
<dbReference type="Proteomes" id="UP000005167">
    <property type="component" value="Unassembled WGS sequence"/>
</dbReference>
<dbReference type="EMBL" id="AFZB01000008">
    <property type="protein sequence ID" value="EGW54866.1"/>
    <property type="molecule type" value="Genomic_DNA"/>
</dbReference>
<reference evidence="2 3" key="1">
    <citation type="journal article" date="2011" name="ISME J.">
        <title>The endosymbionts of the deep-sea tubeworms Riftia pachyptila and Tevnia jerichonana share an identical physiology as revealed by proteogenomic analyses.</title>
        <authorList>
            <person name="Gardebrecht A."/>
            <person name="Markert S."/>
            <person name="Felbeck H."/>
            <person name="Thuermer A."/>
            <person name="Albrecht D."/>
            <person name="Wollherr A."/>
            <person name="Kabisch J."/>
            <person name="Lehmann R."/>
            <person name="Daniel R."/>
            <person name="Liesegang H."/>
            <person name="Hecker M."/>
            <person name="Sievert S.M."/>
            <person name="Schweder T."/>
        </authorList>
    </citation>
    <scope>NUCLEOTIDE SEQUENCE [LARGE SCALE GENOMIC DNA]</scope>
</reference>
<evidence type="ECO:0000313" key="2">
    <source>
        <dbReference type="EMBL" id="EGW54866.1"/>
    </source>
</evidence>
<accession>G2FE96</accession>
<feature type="compositionally biased region" description="Basic and acidic residues" evidence="1">
    <location>
        <begin position="100"/>
        <end position="110"/>
    </location>
</feature>
<evidence type="ECO:0000313" key="3">
    <source>
        <dbReference type="Proteomes" id="UP000005167"/>
    </source>
</evidence>
<sequence>MWLLQIHQQTARALLPTQQGVIEADANRGTLQLSPLQASVAAFKTQLLQWLREARQVELGDADQEVFPAGRWLEQLQVDPFGAPAGSGETAELQRQPAAGKDRVKQKCKQ</sequence>
<keyword evidence="3" id="KW-1185">Reference proteome</keyword>
<proteinExistence type="predicted"/>
<feature type="region of interest" description="Disordered" evidence="1">
    <location>
        <begin position="80"/>
        <end position="110"/>
    </location>
</feature>
<protein>
    <submittedName>
        <fullName evidence="2">Uncharacterized protein</fullName>
    </submittedName>
</protein>
<evidence type="ECO:0000256" key="1">
    <source>
        <dbReference type="SAM" id="MobiDB-lite"/>
    </source>
</evidence>
<name>G2FE96_9GAMM</name>